<evidence type="ECO:0000313" key="4">
    <source>
        <dbReference type="WBParaSite" id="HPBE_0000929201-mRNA-1"/>
    </source>
</evidence>
<proteinExistence type="predicted"/>
<keyword evidence="3" id="KW-1185">Reference proteome</keyword>
<dbReference type="EMBL" id="UZAH01026394">
    <property type="protein sequence ID" value="VDO80025.1"/>
    <property type="molecule type" value="Genomic_DNA"/>
</dbReference>
<evidence type="ECO:0000313" key="3">
    <source>
        <dbReference type="Proteomes" id="UP000050761"/>
    </source>
</evidence>
<feature type="compositionally biased region" description="Basic residues" evidence="1">
    <location>
        <begin position="92"/>
        <end position="101"/>
    </location>
</feature>
<dbReference type="AlphaFoldDB" id="A0A183FP01"/>
<accession>A0A183FP01</accession>
<accession>A0A3P8C5F6</accession>
<gene>
    <name evidence="2" type="ORF">HPBE_LOCUS9293</name>
</gene>
<evidence type="ECO:0000313" key="2">
    <source>
        <dbReference type="EMBL" id="VDO80025.1"/>
    </source>
</evidence>
<feature type="region of interest" description="Disordered" evidence="1">
    <location>
        <begin position="39"/>
        <end position="101"/>
    </location>
</feature>
<dbReference type="WBParaSite" id="HPBE_0000929201-mRNA-1">
    <property type="protein sequence ID" value="HPBE_0000929201-mRNA-1"/>
    <property type="gene ID" value="HPBE_0000929201"/>
</dbReference>
<reference evidence="4" key="2">
    <citation type="submission" date="2019-09" db="UniProtKB">
        <authorList>
            <consortium name="WormBaseParasite"/>
        </authorList>
    </citation>
    <scope>IDENTIFICATION</scope>
</reference>
<feature type="compositionally biased region" description="Acidic residues" evidence="1">
    <location>
        <begin position="69"/>
        <end position="78"/>
    </location>
</feature>
<feature type="compositionally biased region" description="Polar residues" evidence="1">
    <location>
        <begin position="48"/>
        <end position="67"/>
    </location>
</feature>
<sequence>MLIGGNFSSDGVCGHIAVRGSGSGRKCQSLRSTNQFNTRAGYRAQQGHVESTSSYTQSLLSPPQNEQGAEVDAEPEDQLGERQVAADSRVVKDKRVRTVTR</sequence>
<evidence type="ECO:0000256" key="1">
    <source>
        <dbReference type="SAM" id="MobiDB-lite"/>
    </source>
</evidence>
<organism evidence="3 4">
    <name type="scientific">Heligmosomoides polygyrus</name>
    <name type="common">Parasitic roundworm</name>
    <dbReference type="NCBI Taxonomy" id="6339"/>
    <lineage>
        <taxon>Eukaryota</taxon>
        <taxon>Metazoa</taxon>
        <taxon>Ecdysozoa</taxon>
        <taxon>Nematoda</taxon>
        <taxon>Chromadorea</taxon>
        <taxon>Rhabditida</taxon>
        <taxon>Rhabditina</taxon>
        <taxon>Rhabditomorpha</taxon>
        <taxon>Strongyloidea</taxon>
        <taxon>Heligmosomidae</taxon>
        <taxon>Heligmosomoides</taxon>
    </lineage>
</organism>
<dbReference type="Proteomes" id="UP000050761">
    <property type="component" value="Unassembled WGS sequence"/>
</dbReference>
<reference evidence="2 3" key="1">
    <citation type="submission" date="2018-11" db="EMBL/GenBank/DDBJ databases">
        <authorList>
            <consortium name="Pathogen Informatics"/>
        </authorList>
    </citation>
    <scope>NUCLEOTIDE SEQUENCE [LARGE SCALE GENOMIC DNA]</scope>
</reference>
<name>A0A183FP01_HELPZ</name>
<protein>
    <submittedName>
        <fullName evidence="2 4">Uncharacterized protein</fullName>
    </submittedName>
</protein>